<dbReference type="Proteomes" id="UP000000485">
    <property type="component" value="Chromosome"/>
</dbReference>
<dbReference type="PANTHER" id="PTHR30154">
    <property type="entry name" value="LEUCINE-RESPONSIVE REGULATORY PROTEIN"/>
    <property type="match status" value="1"/>
</dbReference>
<dbReference type="Gene3D" id="3.30.70.920">
    <property type="match status" value="1"/>
</dbReference>
<evidence type="ECO:0000256" key="3">
    <source>
        <dbReference type="ARBA" id="ARBA00023163"/>
    </source>
</evidence>
<dbReference type="InterPro" id="IPR019887">
    <property type="entry name" value="Tscrpt_reg_AsnC/Lrp_C"/>
</dbReference>
<dbReference type="GO" id="GO:0043565">
    <property type="term" value="F:sequence-specific DNA binding"/>
    <property type="evidence" value="ECO:0007669"/>
    <property type="project" value="InterPro"/>
</dbReference>
<keyword evidence="2" id="KW-0238">DNA-binding</keyword>
<dbReference type="PANTHER" id="PTHR30154:SF45">
    <property type="entry name" value="TRANSCRIPTIONAL REGULATORY PROTEIN (PROBABLY ASNC-FAMILY)-RELATED"/>
    <property type="match status" value="1"/>
</dbReference>
<dbReference type="Pfam" id="PF01037">
    <property type="entry name" value="AsnC_trans_reg"/>
    <property type="match status" value="1"/>
</dbReference>
<dbReference type="GO" id="GO:0005829">
    <property type="term" value="C:cytosol"/>
    <property type="evidence" value="ECO:0007669"/>
    <property type="project" value="TreeGrafter"/>
</dbReference>
<keyword evidence="3" id="KW-0804">Transcription</keyword>
<evidence type="ECO:0000256" key="1">
    <source>
        <dbReference type="ARBA" id="ARBA00023015"/>
    </source>
</evidence>
<keyword evidence="1" id="KW-0805">Transcription regulation</keyword>
<dbReference type="InterPro" id="IPR036390">
    <property type="entry name" value="WH_DNA-bd_sf"/>
</dbReference>
<dbReference type="STRING" id="593907.Celgi_0767"/>
<dbReference type="InterPro" id="IPR036388">
    <property type="entry name" value="WH-like_DNA-bd_sf"/>
</dbReference>
<dbReference type="PRINTS" id="PR00033">
    <property type="entry name" value="HTHASNC"/>
</dbReference>
<gene>
    <name evidence="5" type="ordered locus">Celgi_0767</name>
</gene>
<accession>F7ZZ18</accession>
<dbReference type="KEGG" id="cga:Celgi_0767"/>
<dbReference type="InterPro" id="IPR000485">
    <property type="entry name" value="AsnC-type_HTH_dom"/>
</dbReference>
<dbReference type="SMART" id="SM00344">
    <property type="entry name" value="HTH_ASNC"/>
    <property type="match status" value="1"/>
</dbReference>
<dbReference type="HOGENOM" id="CLU_091233_5_0_11"/>
<protein>
    <submittedName>
        <fullName evidence="5">Transcriptional regulator, AsnC family</fullName>
    </submittedName>
</protein>
<keyword evidence="6" id="KW-1185">Reference proteome</keyword>
<dbReference type="InterPro" id="IPR011008">
    <property type="entry name" value="Dimeric_a/b-barrel"/>
</dbReference>
<dbReference type="SUPFAM" id="SSF46785">
    <property type="entry name" value="Winged helix' DNA-binding domain"/>
    <property type="match status" value="1"/>
</dbReference>
<dbReference type="SUPFAM" id="SSF54909">
    <property type="entry name" value="Dimeric alpha+beta barrel"/>
    <property type="match status" value="1"/>
</dbReference>
<dbReference type="Gene3D" id="1.10.10.10">
    <property type="entry name" value="Winged helix-like DNA-binding domain superfamily/Winged helix DNA-binding domain"/>
    <property type="match status" value="1"/>
</dbReference>
<evidence type="ECO:0000313" key="5">
    <source>
        <dbReference type="EMBL" id="AEI11286.1"/>
    </source>
</evidence>
<dbReference type="AlphaFoldDB" id="F7ZZ18"/>
<reference evidence="6" key="1">
    <citation type="submission" date="2011-04" db="EMBL/GenBank/DDBJ databases">
        <title>Complete sequence of Cellvibrio gilvus ATCC 13127.</title>
        <authorList>
            <person name="Lucas S."/>
            <person name="Han J."/>
            <person name="Lapidus A."/>
            <person name="Cheng J.-F."/>
            <person name="Goodwin L."/>
            <person name="Pitluck S."/>
            <person name="Peters L."/>
            <person name="Munk A."/>
            <person name="Detter J.C."/>
            <person name="Han C."/>
            <person name="Tapia R."/>
            <person name="Land M."/>
            <person name="Hauser L."/>
            <person name="Kyrpides N."/>
            <person name="Ivanova N."/>
            <person name="Ovchinnikova G."/>
            <person name="Pagani I."/>
            <person name="Mead D."/>
            <person name="Brumm P."/>
            <person name="Woyke T."/>
        </authorList>
    </citation>
    <scope>NUCLEOTIDE SEQUENCE [LARGE SCALE GENOMIC DNA]</scope>
    <source>
        <strain evidence="6">ATCC 13127 / NRRL B-14078</strain>
    </source>
</reference>
<feature type="domain" description="HTH asnC-type" evidence="4">
    <location>
        <begin position="15"/>
        <end position="76"/>
    </location>
</feature>
<dbReference type="eggNOG" id="COG1522">
    <property type="taxonomic scope" value="Bacteria"/>
</dbReference>
<name>F7ZZ18_CELGA</name>
<dbReference type="Pfam" id="PF13404">
    <property type="entry name" value="HTH_AsnC-type"/>
    <property type="match status" value="1"/>
</dbReference>
<dbReference type="GO" id="GO:0043200">
    <property type="term" value="P:response to amino acid"/>
    <property type="evidence" value="ECO:0007669"/>
    <property type="project" value="TreeGrafter"/>
</dbReference>
<sequence>MRHHGALVVRTLGRMDGTDARIIDLLRADGRAPYGRIGEEVGLSASAVKRRVDRLLAQGALQGFTIRGGRPAADTEIQAYVEIFCTGNVATASLRRILEDIPEVRRAGTVSGDADAIVHMVAPTIARLEAAIERIREAPHIDHTVSAIVLTDMFDRS</sequence>
<proteinExistence type="predicted"/>
<evidence type="ECO:0000313" key="6">
    <source>
        <dbReference type="Proteomes" id="UP000000485"/>
    </source>
</evidence>
<dbReference type="InterPro" id="IPR019888">
    <property type="entry name" value="Tscrpt_reg_AsnC-like"/>
</dbReference>
<organism evidence="5 6">
    <name type="scientific">Cellulomonas gilvus (strain ATCC 13127 / NRRL B-14078)</name>
    <name type="common">Cellvibrio gilvus</name>
    <dbReference type="NCBI Taxonomy" id="593907"/>
    <lineage>
        <taxon>Bacteria</taxon>
        <taxon>Bacillati</taxon>
        <taxon>Actinomycetota</taxon>
        <taxon>Actinomycetes</taxon>
        <taxon>Micrococcales</taxon>
        <taxon>Cellulomonadaceae</taxon>
        <taxon>Cellulomonas</taxon>
    </lineage>
</organism>
<dbReference type="EMBL" id="CP002665">
    <property type="protein sequence ID" value="AEI11286.1"/>
    <property type="molecule type" value="Genomic_DNA"/>
</dbReference>
<evidence type="ECO:0000256" key="2">
    <source>
        <dbReference type="ARBA" id="ARBA00023125"/>
    </source>
</evidence>
<dbReference type="PROSITE" id="PS50956">
    <property type="entry name" value="HTH_ASNC_2"/>
    <property type="match status" value="1"/>
</dbReference>
<evidence type="ECO:0000259" key="4">
    <source>
        <dbReference type="PROSITE" id="PS50956"/>
    </source>
</evidence>